<comment type="caution">
    <text evidence="1">The sequence shown here is derived from an EMBL/GenBank/DDBJ whole genome shotgun (WGS) entry which is preliminary data.</text>
</comment>
<proteinExistence type="predicted"/>
<evidence type="ECO:0000313" key="2">
    <source>
        <dbReference type="Proteomes" id="UP000748752"/>
    </source>
</evidence>
<accession>A0ABS1CK70</accession>
<keyword evidence="2" id="KW-1185">Reference proteome</keyword>
<dbReference type="EMBL" id="NRRV01000045">
    <property type="protein sequence ID" value="MBK1632316.1"/>
    <property type="molecule type" value="Genomic_DNA"/>
</dbReference>
<gene>
    <name evidence="1" type="ORF">CKO31_16545</name>
</gene>
<organism evidence="1 2">
    <name type="scientific">Thiohalocapsa halophila</name>
    <dbReference type="NCBI Taxonomy" id="69359"/>
    <lineage>
        <taxon>Bacteria</taxon>
        <taxon>Pseudomonadati</taxon>
        <taxon>Pseudomonadota</taxon>
        <taxon>Gammaproteobacteria</taxon>
        <taxon>Chromatiales</taxon>
        <taxon>Chromatiaceae</taxon>
        <taxon>Thiohalocapsa</taxon>
    </lineage>
</organism>
<protein>
    <submittedName>
        <fullName evidence="1">Uncharacterized protein</fullName>
    </submittedName>
</protein>
<name>A0ABS1CK70_9GAMM</name>
<evidence type="ECO:0000313" key="1">
    <source>
        <dbReference type="EMBL" id="MBK1632316.1"/>
    </source>
</evidence>
<reference evidence="1 2" key="1">
    <citation type="journal article" date="2020" name="Microorganisms">
        <title>Osmotic Adaptation and Compatible Solute Biosynthesis of Phototrophic Bacteria as Revealed from Genome Analyses.</title>
        <authorList>
            <person name="Imhoff J.F."/>
            <person name="Rahn T."/>
            <person name="Kunzel S."/>
            <person name="Keller A."/>
            <person name="Neulinger S.C."/>
        </authorList>
    </citation>
    <scope>NUCLEOTIDE SEQUENCE [LARGE SCALE GENOMIC DNA]</scope>
    <source>
        <strain evidence="1 2">DSM 6210</strain>
    </source>
</reference>
<dbReference type="RefSeq" id="WP_200239787.1">
    <property type="nucleotide sequence ID" value="NZ_NRRV01000045.1"/>
</dbReference>
<sequence>MYHRSQQVKPADYPATFDDRGPGILFAGFQALGSFSHPLVICLHDHRGTDRERNNLFRMDVVKLIGQVAAQLPPDAANAVLRILAGRWYERPRKRYDFQSWYPIIDRLVHRIAACPTQTARFRLDNPHLLVAAQVRRTDLSRYNRRRQALAWIRGSGRRYRLVQEAFRALGYPDLEDACAEAGGFTVTRDPDPDETKRIAILEAVVKTLFSDLLEQIALPPCKVIENPCAAWQGMATCLRNDGTAARWRGLRIRYHLPYVALKAGLLRQDSFGDAVGTYLHELGHSFGGDSSAAFSHALSEMLSATVDHAAQIGGLRRAWDETEGEPGKSS</sequence>
<dbReference type="Proteomes" id="UP000748752">
    <property type="component" value="Unassembled WGS sequence"/>
</dbReference>